<protein>
    <submittedName>
        <fullName evidence="1">Uncharacterized protein</fullName>
    </submittedName>
</protein>
<evidence type="ECO:0000313" key="1">
    <source>
        <dbReference type="EMBL" id="AKV01218.1"/>
    </source>
</evidence>
<dbReference type="KEGG" id="llu:AKJ09_07881"/>
<organism evidence="1 2">
    <name type="scientific">Labilithrix luteola</name>
    <dbReference type="NCBI Taxonomy" id="1391654"/>
    <lineage>
        <taxon>Bacteria</taxon>
        <taxon>Pseudomonadati</taxon>
        <taxon>Myxococcota</taxon>
        <taxon>Polyangia</taxon>
        <taxon>Polyangiales</taxon>
        <taxon>Labilitrichaceae</taxon>
        <taxon>Labilithrix</taxon>
    </lineage>
</organism>
<proteinExistence type="predicted"/>
<keyword evidence="2" id="KW-1185">Reference proteome</keyword>
<gene>
    <name evidence="1" type="ORF">AKJ09_07881</name>
</gene>
<dbReference type="EMBL" id="CP012333">
    <property type="protein sequence ID" value="AKV01218.1"/>
    <property type="molecule type" value="Genomic_DNA"/>
</dbReference>
<name>A0A0K1Q672_9BACT</name>
<dbReference type="Proteomes" id="UP000064967">
    <property type="component" value="Chromosome"/>
</dbReference>
<accession>A0A0K1Q672</accession>
<sequence>MRDVASLLAPATPFAQYQRVPRQGCVTLRVSWLQRRLSRSIKEFLGKGA</sequence>
<dbReference type="STRING" id="1391654.AKJ09_07881"/>
<dbReference type="AlphaFoldDB" id="A0A0K1Q672"/>
<evidence type="ECO:0000313" key="2">
    <source>
        <dbReference type="Proteomes" id="UP000064967"/>
    </source>
</evidence>
<reference evidence="1 2" key="1">
    <citation type="submission" date="2015-08" db="EMBL/GenBank/DDBJ databases">
        <authorList>
            <person name="Babu N.S."/>
            <person name="Beckwith C.J."/>
            <person name="Beseler K.G."/>
            <person name="Brison A."/>
            <person name="Carone J.V."/>
            <person name="Caskin T.P."/>
            <person name="Diamond M."/>
            <person name="Durham M.E."/>
            <person name="Foxe J.M."/>
            <person name="Go M."/>
            <person name="Henderson B.A."/>
            <person name="Jones I.B."/>
            <person name="McGettigan J.A."/>
            <person name="Micheletti S.J."/>
            <person name="Nasrallah M.E."/>
            <person name="Ortiz D."/>
            <person name="Piller C.R."/>
            <person name="Privatt S.R."/>
            <person name="Schneider S.L."/>
            <person name="Sharp S."/>
            <person name="Smith T.C."/>
            <person name="Stanton J.D."/>
            <person name="Ullery H.E."/>
            <person name="Wilson R.J."/>
            <person name="Serrano M.G."/>
            <person name="Buck G."/>
            <person name="Lee V."/>
            <person name="Wang Y."/>
            <person name="Carvalho R."/>
            <person name="Voegtly L."/>
            <person name="Shi R."/>
            <person name="Duckworth R."/>
            <person name="Johnson A."/>
            <person name="Loviza R."/>
            <person name="Walstead R."/>
            <person name="Shah Z."/>
            <person name="Kiflezghi M."/>
            <person name="Wade K."/>
            <person name="Ball S.L."/>
            <person name="Bradley K.W."/>
            <person name="Asai D.J."/>
            <person name="Bowman C.A."/>
            <person name="Russell D.A."/>
            <person name="Pope W.H."/>
            <person name="Jacobs-Sera D."/>
            <person name="Hendrix R.W."/>
            <person name="Hatfull G.F."/>
        </authorList>
    </citation>
    <scope>NUCLEOTIDE SEQUENCE [LARGE SCALE GENOMIC DNA]</scope>
    <source>
        <strain evidence="1 2">DSM 27648</strain>
    </source>
</reference>